<dbReference type="Proteomes" id="UP000681315">
    <property type="component" value="Unassembled WGS sequence"/>
</dbReference>
<proteinExistence type="predicted"/>
<comment type="caution">
    <text evidence="1">The sequence shown here is derived from an EMBL/GenBank/DDBJ whole genome shotgun (WGS) entry which is preliminary data.</text>
</comment>
<gene>
    <name evidence="1" type="ORF">J4051_00920</name>
</gene>
<reference evidence="1 2" key="1">
    <citation type="submission" date="2021-03" db="EMBL/GenBank/DDBJ databases">
        <title>Gelidibacter sp. nov., isolated from costal sediment.</title>
        <authorList>
            <person name="Lun K.-Y."/>
        </authorList>
    </citation>
    <scope>NUCLEOTIDE SEQUENCE [LARGE SCALE GENOMIC DNA]</scope>
    <source>
        <strain evidence="1 2">DF109</strain>
    </source>
</reference>
<organism evidence="1 2">
    <name type="scientific">Gelidibacter pelagius</name>
    <dbReference type="NCBI Taxonomy" id="2819985"/>
    <lineage>
        <taxon>Bacteria</taxon>
        <taxon>Pseudomonadati</taxon>
        <taxon>Bacteroidota</taxon>
        <taxon>Flavobacteriia</taxon>
        <taxon>Flavobacteriales</taxon>
        <taxon>Flavobacteriaceae</taxon>
        <taxon>Gelidibacter</taxon>
    </lineage>
</organism>
<accession>A0ABS3SM74</accession>
<dbReference type="EMBL" id="JAGEVG010000001">
    <property type="protein sequence ID" value="MBO3096812.1"/>
    <property type="molecule type" value="Genomic_DNA"/>
</dbReference>
<keyword evidence="2" id="KW-1185">Reference proteome</keyword>
<sequence>MEVLFNYQYDYIKLKLYNVDTNIINWCSLIPHENLKRHYTLNSNGQYFDKNFDLFIDKGNNITIRTSIPYLVYGHNFKSFDSQSLSRTLNSLTDLLGIDLSHAKIHELEFGGYHKIKDSSQSYIKNLVGIKDYEIEKSTSTMKMFGDSRGFHFKVYDPIANAKSKRTFSISQYPNKSLIKYELKMSNSKDFTVEELCTQETFEDFKLKLNSEIGNLIIQEELKHAPLETSIIHILYATLKNMEQKLGLSVYSQISNVLDKMRLTPSQKSKRKKTLFTLETTYNLQSNKR</sequence>
<dbReference type="RefSeq" id="WP_208231728.1">
    <property type="nucleotide sequence ID" value="NZ_JAGEVG010000001.1"/>
</dbReference>
<protein>
    <recommendedName>
        <fullName evidence="3">Replication initiation factor</fullName>
    </recommendedName>
</protein>
<name>A0ABS3SM74_9FLAO</name>
<evidence type="ECO:0000313" key="1">
    <source>
        <dbReference type="EMBL" id="MBO3096812.1"/>
    </source>
</evidence>
<evidence type="ECO:0008006" key="3">
    <source>
        <dbReference type="Google" id="ProtNLM"/>
    </source>
</evidence>
<evidence type="ECO:0000313" key="2">
    <source>
        <dbReference type="Proteomes" id="UP000681315"/>
    </source>
</evidence>